<dbReference type="EMBL" id="BONF01000041">
    <property type="protein sequence ID" value="GIF84844.1"/>
    <property type="molecule type" value="Genomic_DNA"/>
</dbReference>
<proteinExistence type="predicted"/>
<dbReference type="AlphaFoldDB" id="A0A8J3JW84"/>
<name>A0A8J3JW84_9ACTN</name>
<keyword evidence="3" id="KW-1185">Reference proteome</keyword>
<dbReference type="InterPro" id="IPR002934">
    <property type="entry name" value="Polymerase_NTP_transf_dom"/>
</dbReference>
<reference evidence="2 3" key="1">
    <citation type="submission" date="2021-01" db="EMBL/GenBank/DDBJ databases">
        <title>Whole genome shotgun sequence of Catellatospora bangladeshensis NBRC 107357.</title>
        <authorList>
            <person name="Komaki H."/>
            <person name="Tamura T."/>
        </authorList>
    </citation>
    <scope>NUCLEOTIDE SEQUENCE [LARGE SCALE GENOMIC DNA]</scope>
    <source>
        <strain evidence="2 3">NBRC 107357</strain>
    </source>
</reference>
<dbReference type="SUPFAM" id="SSF81301">
    <property type="entry name" value="Nucleotidyltransferase"/>
    <property type="match status" value="1"/>
</dbReference>
<evidence type="ECO:0000259" key="1">
    <source>
        <dbReference type="Pfam" id="PF01909"/>
    </source>
</evidence>
<dbReference type="GO" id="GO:0016779">
    <property type="term" value="F:nucleotidyltransferase activity"/>
    <property type="evidence" value="ECO:0007669"/>
    <property type="project" value="InterPro"/>
</dbReference>
<dbReference type="Pfam" id="PF01909">
    <property type="entry name" value="NTP_transf_2"/>
    <property type="match status" value="1"/>
</dbReference>
<protein>
    <recommendedName>
        <fullName evidence="1">Polymerase nucleotidyl transferase domain-containing protein</fullName>
    </recommendedName>
</protein>
<comment type="caution">
    <text evidence="2">The sequence shown here is derived from an EMBL/GenBank/DDBJ whole genome shotgun (WGS) entry which is preliminary data.</text>
</comment>
<gene>
    <name evidence="2" type="ORF">Cba03nite_61930</name>
</gene>
<organism evidence="2 3">
    <name type="scientific">Catellatospora bangladeshensis</name>
    <dbReference type="NCBI Taxonomy" id="310355"/>
    <lineage>
        <taxon>Bacteria</taxon>
        <taxon>Bacillati</taxon>
        <taxon>Actinomycetota</taxon>
        <taxon>Actinomycetes</taxon>
        <taxon>Micromonosporales</taxon>
        <taxon>Micromonosporaceae</taxon>
        <taxon>Catellatospora</taxon>
    </lineage>
</organism>
<evidence type="ECO:0000313" key="3">
    <source>
        <dbReference type="Proteomes" id="UP000601223"/>
    </source>
</evidence>
<sequence>MPGLVTGLFVTGSVPLGDYWPGRSDIDFVAVMERPPTEGELGRLAKAHAALEPPLPPGPDYDGIYLTRAQLAVPPAEDGCAPQILGGEFQPAKPGGQFNPVTWLELARHGLPILGERPEVALNEGVLRRWLLGNLDGYWAGFAAMAGPQFASIPPETPVPAEPVLWGVTGPGRLHYTLATGEITTKTQAAAYTAGLFPQWAELCDRAARSRAGEDVPFTAADGLAATELVAAVVTHAHTHHA</sequence>
<accession>A0A8J3JW84</accession>
<evidence type="ECO:0000313" key="2">
    <source>
        <dbReference type="EMBL" id="GIF84844.1"/>
    </source>
</evidence>
<dbReference type="InterPro" id="IPR043519">
    <property type="entry name" value="NT_sf"/>
</dbReference>
<feature type="domain" description="Polymerase nucleotidyl transferase" evidence="1">
    <location>
        <begin position="5"/>
        <end position="41"/>
    </location>
</feature>
<dbReference type="Proteomes" id="UP000601223">
    <property type="component" value="Unassembled WGS sequence"/>
</dbReference>